<dbReference type="EMBL" id="CP051775">
    <property type="protein sequence ID" value="QJE74049.1"/>
    <property type="molecule type" value="Genomic_DNA"/>
</dbReference>
<protein>
    <submittedName>
        <fullName evidence="13">TonB-dependent receptor</fullName>
    </submittedName>
</protein>
<evidence type="ECO:0000259" key="11">
    <source>
        <dbReference type="Pfam" id="PF00593"/>
    </source>
</evidence>
<keyword evidence="3 8" id="KW-1134">Transmembrane beta strand</keyword>
<dbReference type="InterPro" id="IPR012910">
    <property type="entry name" value="Plug_dom"/>
</dbReference>
<gene>
    <name evidence="13" type="ORF">HHL28_13950</name>
</gene>
<dbReference type="SUPFAM" id="SSF56935">
    <property type="entry name" value="Porins"/>
    <property type="match status" value="1"/>
</dbReference>
<evidence type="ECO:0000256" key="7">
    <source>
        <dbReference type="ARBA" id="ARBA00023237"/>
    </source>
</evidence>
<evidence type="ECO:0000256" key="9">
    <source>
        <dbReference type="RuleBase" id="RU003357"/>
    </source>
</evidence>
<dbReference type="PANTHER" id="PTHR47234">
    <property type="match status" value="1"/>
</dbReference>
<evidence type="ECO:0000256" key="5">
    <source>
        <dbReference type="ARBA" id="ARBA00023077"/>
    </source>
</evidence>
<keyword evidence="5 9" id="KW-0798">TonB box</keyword>
<dbReference type="PANTHER" id="PTHR47234:SF2">
    <property type="entry name" value="TONB-DEPENDENT RECEPTOR"/>
    <property type="match status" value="1"/>
</dbReference>
<comment type="similarity">
    <text evidence="8 9">Belongs to the TonB-dependent receptor family.</text>
</comment>
<dbReference type="InterPro" id="IPR037066">
    <property type="entry name" value="Plug_dom_sf"/>
</dbReference>
<dbReference type="AlphaFoldDB" id="A0A858R8V2"/>
<evidence type="ECO:0000256" key="4">
    <source>
        <dbReference type="ARBA" id="ARBA00022692"/>
    </source>
</evidence>
<name>A0A858R8V2_9PROT</name>
<evidence type="ECO:0000256" key="8">
    <source>
        <dbReference type="PROSITE-ProRule" id="PRU01360"/>
    </source>
</evidence>
<keyword evidence="2 8" id="KW-0813">Transport</keyword>
<feature type="domain" description="TonB-dependent receptor plug" evidence="12">
    <location>
        <begin position="52"/>
        <end position="166"/>
    </location>
</feature>
<feature type="signal peptide" evidence="10">
    <location>
        <begin position="1"/>
        <end position="29"/>
    </location>
</feature>
<keyword evidence="4 8" id="KW-0812">Transmembrane</keyword>
<dbReference type="KEGG" id="acru:HHL28_13950"/>
<evidence type="ECO:0000256" key="1">
    <source>
        <dbReference type="ARBA" id="ARBA00004571"/>
    </source>
</evidence>
<evidence type="ECO:0000256" key="2">
    <source>
        <dbReference type="ARBA" id="ARBA00022448"/>
    </source>
</evidence>
<organism evidence="13 14">
    <name type="scientific">Aerophototrophica crusticola</name>
    <dbReference type="NCBI Taxonomy" id="1709002"/>
    <lineage>
        <taxon>Bacteria</taxon>
        <taxon>Pseudomonadati</taxon>
        <taxon>Pseudomonadota</taxon>
        <taxon>Alphaproteobacteria</taxon>
        <taxon>Rhodospirillales</taxon>
        <taxon>Rhodospirillaceae</taxon>
        <taxon>Aerophototrophica</taxon>
    </lineage>
</organism>
<dbReference type="InterPro" id="IPR036942">
    <property type="entry name" value="Beta-barrel_TonB_sf"/>
</dbReference>
<sequence>MHTPRTIAGSRAWLLAGAALVSLALPAAAQTQDTALEEIVVTGSRIARTNLTAPTPVTVVSEEALQARGTTNAAEFLNQIPSVGVPAVSNTNSNFTTTAAGLNLINLRNLGTERTLVLVNGRRHVGGTGGSNAVDINSIPTELLERVEVVTGGASAVYGSEAVAGVVNFILKDDFEGAAAGAQYGITDEGDGENTHAYATIGANMADGKGNVALNVVYDKTKAIYSRDREFSSVDLSRNAVNGRISRPAYSFFGPGGLYYYNLPDDSGDTTDLLNPDGTPFVRNANGYNRNQDRLIQVPTERYLLSSLARYDLTDNVRWFFEGTYARTEANSQSEAIAFGDNQQVGIGPDAPFLSIPVTNPFIPAALLAGRPAGVDQLQFERRFNELGLRESDVTRQTFRFATGFEGDLIPDTSWKYNVYYAYGKVTEAQTSTGVFNSQRMAQALDAIPGPNGTVVCRDPGARALGCVPINLFGAGAATGAGLDYVRASSTYDADVKQQVGSLTITGDVIDLPAGALGVAFGGEWRKETSSTEFDPLTLSGLSSGNQAANTTGSYDVWEGFAEVNVPLLADMPFVDYLGIDGAVRYSDYSTVGKLWSYKGGAEYAPVEDVRIRATYARAVRAPNISELFDAPQQTFSSVNDPCADGARDENATRAANCAATPGIREAIARGGFQPADKDLLSIPGFNSGNPDLDAEKADTWTVGAVFTPTFAPGLSVTVDYWDIKIKDAIQGIARQTAVNQCVDQTPYPGNVFCSQVQRDPVTGLITGLDLTQQNVATQKARGVDVQLDYTVDLADYTEALGDSRVNFNFIGTYLDKNASTAFKGAEAIDFAGEVGYSRYRFNLRTTYEQGPFAFNWTVRYFSGANIDNTSEFEDNRLPQLAYHDVQARYTVADKYQLYFGVNNLLDRNPPVIGTPFPANITGTETAADVYDPIGRFFYAGVRATF</sequence>
<keyword evidence="10" id="KW-0732">Signal</keyword>
<reference evidence="13" key="1">
    <citation type="submission" date="2020-04" db="EMBL/GenBank/DDBJ databases">
        <title>A desert anoxygenic phototrophic bacterium fixes CO2 using RubisCO under aerobic conditions.</title>
        <authorList>
            <person name="Tang K."/>
        </authorList>
    </citation>
    <scope>NUCLEOTIDE SEQUENCE [LARGE SCALE GENOMIC DNA]</scope>
    <source>
        <strain evidence="13">MIMtkB3</strain>
    </source>
</reference>
<keyword evidence="7 8" id="KW-0998">Cell outer membrane</keyword>
<evidence type="ECO:0000313" key="14">
    <source>
        <dbReference type="Proteomes" id="UP000501891"/>
    </source>
</evidence>
<evidence type="ECO:0000256" key="6">
    <source>
        <dbReference type="ARBA" id="ARBA00023136"/>
    </source>
</evidence>
<keyword evidence="14" id="KW-1185">Reference proteome</keyword>
<dbReference type="CDD" id="cd01347">
    <property type="entry name" value="ligand_gated_channel"/>
    <property type="match status" value="1"/>
</dbReference>
<dbReference type="PROSITE" id="PS52016">
    <property type="entry name" value="TONB_DEPENDENT_REC_3"/>
    <property type="match status" value="1"/>
</dbReference>
<comment type="subcellular location">
    <subcellularLocation>
        <location evidence="1 8">Cell outer membrane</location>
        <topology evidence="1 8">Multi-pass membrane protein</topology>
    </subcellularLocation>
</comment>
<evidence type="ECO:0000259" key="12">
    <source>
        <dbReference type="Pfam" id="PF07715"/>
    </source>
</evidence>
<evidence type="ECO:0000313" key="13">
    <source>
        <dbReference type="EMBL" id="QJE74049.1"/>
    </source>
</evidence>
<evidence type="ECO:0000256" key="10">
    <source>
        <dbReference type="SAM" id="SignalP"/>
    </source>
</evidence>
<keyword evidence="6 8" id="KW-0472">Membrane</keyword>
<feature type="domain" description="TonB-dependent receptor-like beta-barrel" evidence="11">
    <location>
        <begin position="392"/>
        <end position="905"/>
    </location>
</feature>
<dbReference type="Gene3D" id="2.40.170.20">
    <property type="entry name" value="TonB-dependent receptor, beta-barrel domain"/>
    <property type="match status" value="1"/>
</dbReference>
<proteinExistence type="inferred from homology"/>
<dbReference type="GO" id="GO:0009279">
    <property type="term" value="C:cell outer membrane"/>
    <property type="evidence" value="ECO:0007669"/>
    <property type="project" value="UniProtKB-SubCell"/>
</dbReference>
<evidence type="ECO:0000256" key="3">
    <source>
        <dbReference type="ARBA" id="ARBA00022452"/>
    </source>
</evidence>
<accession>A0A858R8V2</accession>
<dbReference type="Proteomes" id="UP000501891">
    <property type="component" value="Chromosome"/>
</dbReference>
<dbReference type="Pfam" id="PF07715">
    <property type="entry name" value="Plug"/>
    <property type="match status" value="1"/>
</dbReference>
<dbReference type="InterPro" id="IPR039426">
    <property type="entry name" value="TonB-dep_rcpt-like"/>
</dbReference>
<keyword evidence="13" id="KW-0675">Receptor</keyword>
<dbReference type="InterPro" id="IPR000531">
    <property type="entry name" value="Beta-barrel_TonB"/>
</dbReference>
<feature type="chain" id="PRO_5032764130" evidence="10">
    <location>
        <begin position="30"/>
        <end position="946"/>
    </location>
</feature>
<dbReference type="Gene3D" id="2.170.130.10">
    <property type="entry name" value="TonB-dependent receptor, plug domain"/>
    <property type="match status" value="1"/>
</dbReference>
<dbReference type="Pfam" id="PF00593">
    <property type="entry name" value="TonB_dep_Rec_b-barrel"/>
    <property type="match status" value="1"/>
</dbReference>